<evidence type="ECO:0000313" key="1">
    <source>
        <dbReference type="EMBL" id="CAG8801458.1"/>
    </source>
</evidence>
<evidence type="ECO:0000313" key="2">
    <source>
        <dbReference type="Proteomes" id="UP000789901"/>
    </source>
</evidence>
<accession>A0ABN7VV32</accession>
<dbReference type="EMBL" id="CAJVQB010023265">
    <property type="protein sequence ID" value="CAG8801458.1"/>
    <property type="molecule type" value="Genomic_DNA"/>
</dbReference>
<proteinExistence type="predicted"/>
<sequence>MEEVSEHFARRLNDLDDGCVRDTKKIKTTYANDQNEETERAKIISEAMDNNLSTTTNTDLENQGAPIQILDDNNSHTVDSQTKVWENIEELQQIDHMQIHGHADHNSGTMDIEIENQARRKGMHLVVIGDLNNNVLRPICKRQILLLADLSKNNLISSIEFHDIKEPTWGREN</sequence>
<name>A0ABN7VV32_GIGMA</name>
<protein>
    <submittedName>
        <fullName evidence="1">43908_t:CDS:1</fullName>
    </submittedName>
</protein>
<dbReference type="Proteomes" id="UP000789901">
    <property type="component" value="Unassembled WGS sequence"/>
</dbReference>
<keyword evidence="2" id="KW-1185">Reference proteome</keyword>
<reference evidence="1 2" key="1">
    <citation type="submission" date="2021-06" db="EMBL/GenBank/DDBJ databases">
        <authorList>
            <person name="Kallberg Y."/>
            <person name="Tangrot J."/>
            <person name="Rosling A."/>
        </authorList>
    </citation>
    <scope>NUCLEOTIDE SEQUENCE [LARGE SCALE GENOMIC DNA]</scope>
    <source>
        <strain evidence="1 2">120-4 pot B 10/14</strain>
    </source>
</reference>
<comment type="caution">
    <text evidence="1">The sequence shown here is derived from an EMBL/GenBank/DDBJ whole genome shotgun (WGS) entry which is preliminary data.</text>
</comment>
<organism evidence="1 2">
    <name type="scientific">Gigaspora margarita</name>
    <dbReference type="NCBI Taxonomy" id="4874"/>
    <lineage>
        <taxon>Eukaryota</taxon>
        <taxon>Fungi</taxon>
        <taxon>Fungi incertae sedis</taxon>
        <taxon>Mucoromycota</taxon>
        <taxon>Glomeromycotina</taxon>
        <taxon>Glomeromycetes</taxon>
        <taxon>Diversisporales</taxon>
        <taxon>Gigasporaceae</taxon>
        <taxon>Gigaspora</taxon>
    </lineage>
</organism>
<feature type="non-terminal residue" evidence="1">
    <location>
        <position position="173"/>
    </location>
</feature>
<gene>
    <name evidence="1" type="ORF">GMARGA_LOCUS23198</name>
</gene>